<gene>
    <name evidence="4" type="ORF">DGYR_LOCUS5453</name>
</gene>
<dbReference type="InterPro" id="IPR036865">
    <property type="entry name" value="CRAL-TRIO_dom_sf"/>
</dbReference>
<dbReference type="PRINTS" id="PR00700">
    <property type="entry name" value="PRTYPHPHTASE"/>
</dbReference>
<reference evidence="4 5" key="1">
    <citation type="submission" date="2020-08" db="EMBL/GenBank/DDBJ databases">
        <authorList>
            <person name="Hejnol A."/>
        </authorList>
    </citation>
    <scope>NUCLEOTIDE SEQUENCE [LARGE SCALE GENOMIC DNA]</scope>
</reference>
<comment type="caution">
    <text evidence="4">The sequence shown here is derived from an EMBL/GenBank/DDBJ whole genome shotgun (WGS) entry which is preliminary data.</text>
</comment>
<feature type="domain" description="Tyrosine-protein phosphatase" evidence="1">
    <location>
        <begin position="190"/>
        <end position="443"/>
    </location>
</feature>
<evidence type="ECO:0000313" key="4">
    <source>
        <dbReference type="EMBL" id="CAD5116867.1"/>
    </source>
</evidence>
<dbReference type="PROSITE" id="PS00383">
    <property type="entry name" value="TYR_PHOSPHATASE_1"/>
    <property type="match status" value="1"/>
</dbReference>
<organism evidence="4 5">
    <name type="scientific">Dimorphilus gyrociliatus</name>
    <dbReference type="NCBI Taxonomy" id="2664684"/>
    <lineage>
        <taxon>Eukaryota</taxon>
        <taxon>Metazoa</taxon>
        <taxon>Spiralia</taxon>
        <taxon>Lophotrochozoa</taxon>
        <taxon>Annelida</taxon>
        <taxon>Polychaeta</taxon>
        <taxon>Polychaeta incertae sedis</taxon>
        <taxon>Dinophilidae</taxon>
        <taxon>Dimorphilus</taxon>
    </lineage>
</organism>
<dbReference type="PROSITE" id="PS50191">
    <property type="entry name" value="CRAL_TRIO"/>
    <property type="match status" value="1"/>
</dbReference>
<dbReference type="InterPro" id="IPR016130">
    <property type="entry name" value="Tyr_Pase_AS"/>
</dbReference>
<dbReference type="SMART" id="SM00194">
    <property type="entry name" value="PTPc"/>
    <property type="match status" value="1"/>
</dbReference>
<dbReference type="FunFam" id="3.90.190.10:FF:000026">
    <property type="entry name" value="tyrosine-protein phosphatase non-receptor type 9"/>
    <property type="match status" value="1"/>
</dbReference>
<dbReference type="InterPro" id="IPR000387">
    <property type="entry name" value="Tyr_Pase_dom"/>
</dbReference>
<dbReference type="AlphaFoldDB" id="A0A7I8VMC3"/>
<dbReference type="Pfam" id="PF00102">
    <property type="entry name" value="Y_phosphatase"/>
    <property type="match status" value="1"/>
</dbReference>
<keyword evidence="5" id="KW-1185">Reference proteome</keyword>
<dbReference type="Pfam" id="PF00650">
    <property type="entry name" value="CRAL_TRIO"/>
    <property type="match status" value="1"/>
</dbReference>
<proteinExistence type="predicted"/>
<evidence type="ECO:0000259" key="2">
    <source>
        <dbReference type="PROSITE" id="PS50056"/>
    </source>
</evidence>
<dbReference type="SUPFAM" id="SSF52087">
    <property type="entry name" value="CRAL/TRIO domain"/>
    <property type="match status" value="1"/>
</dbReference>
<evidence type="ECO:0000259" key="1">
    <source>
        <dbReference type="PROSITE" id="PS50055"/>
    </source>
</evidence>
<dbReference type="PROSITE" id="PS50055">
    <property type="entry name" value="TYR_PHOSPHATASE_PTP"/>
    <property type="match status" value="1"/>
</dbReference>
<dbReference type="SUPFAM" id="SSF52799">
    <property type="entry name" value="(Phosphotyrosine protein) phosphatases II"/>
    <property type="match status" value="1"/>
</dbReference>
<dbReference type="OrthoDB" id="9450131at2759"/>
<feature type="domain" description="CRAL-TRIO" evidence="3">
    <location>
        <begin position="1"/>
        <end position="105"/>
    </location>
</feature>
<dbReference type="InterPro" id="IPR050348">
    <property type="entry name" value="Protein-Tyr_Phosphatase"/>
</dbReference>
<sequence>MRSLDAQRNGLIFIYDMTSAKFPNFDYDLSVKILMILKGSFPARLKKILIVKAPLWFRAPFKFLRLFVREKLRDRVHTVDIKDLNQHVPVNALPTRLGGEHTIDHMQWLMDCFRIHSPEADALLINEKLEKFGVRTPSVSSVSSLTEKQSNEELEKDELFEEDSIHTANKEGMSPRELLDHVNKLKEAGLHEQYSQIRMERMEGTFEISKQAANISKNRYTDVHCLDSTRVKLKTCSYDDDYINANFVDGYLKSAMYISTQGPLNQTFGHFWRMIWEQGSHVIVMTTKVVERGRMKCGQYWPLSGSVVHDQFEIQNEDAEREKDFSITKLRLKYLPSQEERLITHFQFTSWPDYGTPPAGAFLNFMYQVRAAQGDSRKPIVVHCSAGIGRTGTFICMDIGTSKLDHTGYVDVRETVRRIRTQRAHSIQMPDQYVFCHTALLYYAQTKGLLKELRLELFDGRSDSD</sequence>
<protein>
    <submittedName>
        <fullName evidence="4">DgyrCDS5708</fullName>
    </submittedName>
</protein>
<dbReference type="InterPro" id="IPR003595">
    <property type="entry name" value="Tyr_Pase_cat"/>
</dbReference>
<dbReference type="Gene3D" id="3.40.525.10">
    <property type="entry name" value="CRAL-TRIO lipid binding domain"/>
    <property type="match status" value="1"/>
</dbReference>
<dbReference type="SMART" id="SM00404">
    <property type="entry name" value="PTPc_motif"/>
    <property type="match status" value="1"/>
</dbReference>
<accession>A0A7I8VMC3</accession>
<evidence type="ECO:0000313" key="5">
    <source>
        <dbReference type="Proteomes" id="UP000549394"/>
    </source>
</evidence>
<dbReference type="EMBL" id="CAJFCJ010000007">
    <property type="protein sequence ID" value="CAD5116867.1"/>
    <property type="molecule type" value="Genomic_DNA"/>
</dbReference>
<dbReference type="GO" id="GO:0004725">
    <property type="term" value="F:protein tyrosine phosphatase activity"/>
    <property type="evidence" value="ECO:0007669"/>
    <property type="project" value="InterPro"/>
</dbReference>
<feature type="domain" description="Tyrosine specific protein phosphatases" evidence="2">
    <location>
        <begin position="363"/>
        <end position="434"/>
    </location>
</feature>
<dbReference type="InterPro" id="IPR029021">
    <property type="entry name" value="Prot-tyrosine_phosphatase-like"/>
</dbReference>
<dbReference type="PROSITE" id="PS50056">
    <property type="entry name" value="TYR_PHOSPHATASE_2"/>
    <property type="match status" value="1"/>
</dbReference>
<dbReference type="PANTHER" id="PTHR19134">
    <property type="entry name" value="RECEPTOR-TYPE TYROSINE-PROTEIN PHOSPHATASE"/>
    <property type="match status" value="1"/>
</dbReference>
<evidence type="ECO:0000259" key="3">
    <source>
        <dbReference type="PROSITE" id="PS50191"/>
    </source>
</evidence>
<dbReference type="CDD" id="cd00170">
    <property type="entry name" value="SEC14"/>
    <property type="match status" value="1"/>
</dbReference>
<dbReference type="Gene3D" id="3.90.190.10">
    <property type="entry name" value="Protein tyrosine phosphatase superfamily"/>
    <property type="match status" value="1"/>
</dbReference>
<dbReference type="Proteomes" id="UP000549394">
    <property type="component" value="Unassembled WGS sequence"/>
</dbReference>
<name>A0A7I8VMC3_9ANNE</name>
<dbReference type="InterPro" id="IPR001251">
    <property type="entry name" value="CRAL-TRIO_dom"/>
</dbReference>
<dbReference type="InterPro" id="IPR000242">
    <property type="entry name" value="PTP_cat"/>
</dbReference>
<dbReference type="PANTHER" id="PTHR19134:SF534">
    <property type="entry name" value="LD27988P"/>
    <property type="match status" value="1"/>
</dbReference>